<name>X0XC61_9ZZZZ</name>
<organism evidence="1">
    <name type="scientific">marine sediment metagenome</name>
    <dbReference type="NCBI Taxonomy" id="412755"/>
    <lineage>
        <taxon>unclassified sequences</taxon>
        <taxon>metagenomes</taxon>
        <taxon>ecological metagenomes</taxon>
    </lineage>
</organism>
<sequence length="71" mass="8260">MRSLSWRVKLNQSRDRLIALSKQPEFHSMDLARIHPIIEVLAQGSYRFESLLVMNADRWFVEASTDGLEEA</sequence>
<proteinExistence type="predicted"/>
<comment type="caution">
    <text evidence="1">The sequence shown here is derived from an EMBL/GenBank/DDBJ whole genome shotgun (WGS) entry which is preliminary data.</text>
</comment>
<reference evidence="1" key="1">
    <citation type="journal article" date="2014" name="Front. Microbiol.">
        <title>High frequency of phylogenetically diverse reductive dehalogenase-homologous genes in deep subseafloor sedimentary metagenomes.</title>
        <authorList>
            <person name="Kawai M."/>
            <person name="Futagami T."/>
            <person name="Toyoda A."/>
            <person name="Takaki Y."/>
            <person name="Nishi S."/>
            <person name="Hori S."/>
            <person name="Arai W."/>
            <person name="Tsubouchi T."/>
            <person name="Morono Y."/>
            <person name="Uchiyama I."/>
            <person name="Ito T."/>
            <person name="Fujiyama A."/>
            <person name="Inagaki F."/>
            <person name="Takami H."/>
        </authorList>
    </citation>
    <scope>NUCLEOTIDE SEQUENCE</scope>
    <source>
        <strain evidence="1">Expedition CK06-06</strain>
    </source>
</reference>
<gene>
    <name evidence="1" type="ORF">S01H1_69604</name>
</gene>
<accession>X0XC61</accession>
<evidence type="ECO:0000313" key="1">
    <source>
        <dbReference type="EMBL" id="GAG40779.1"/>
    </source>
</evidence>
<dbReference type="AlphaFoldDB" id="X0XC61"/>
<dbReference type="EMBL" id="BARS01046225">
    <property type="protein sequence ID" value="GAG40779.1"/>
    <property type="molecule type" value="Genomic_DNA"/>
</dbReference>
<protein>
    <submittedName>
        <fullName evidence="1">Uncharacterized protein</fullName>
    </submittedName>
</protein>